<gene>
    <name evidence="1" type="ORF">MYP_778</name>
</gene>
<dbReference type="Proteomes" id="UP000030185">
    <property type="component" value="Unassembled WGS sequence"/>
</dbReference>
<keyword evidence="2" id="KW-1185">Reference proteome</keyword>
<name>A0A098L9F3_9BACT</name>
<sequence length="242" mass="28341">MAEDGLHQALDKTMNKFFSLLLFFVASFLISGCSEQQEPDVSDYQYFPIEKGMYVLYSVDKKTYGVGDSTHSFYYLKEIIGDTFRAGGELKYRVERYTKNSLTDPWPAQPDSVWSQFNSKSNVTRTENNIRFIKMTFPLVNDKTWDGNAENTMGSEYYKVKDFKRTFYVDTIYFPNSVKIIQADNQNLIEKKYKVEYYAKHVGLIHKEKRIYEYDQSPSAIGKYIIKTGETYLQKIYAYGKE</sequence>
<proteinExistence type="predicted"/>
<evidence type="ECO:0000313" key="1">
    <source>
        <dbReference type="EMBL" id="GAL83551.1"/>
    </source>
</evidence>
<reference evidence="1 2" key="1">
    <citation type="submission" date="2014-09" db="EMBL/GenBank/DDBJ databases">
        <title>Sporocytophaga myxococcoides PG-01 genome sequencing.</title>
        <authorList>
            <person name="Liu L."/>
            <person name="Gao P.J."/>
            <person name="Chen G.J."/>
            <person name="Wang L.S."/>
        </authorList>
    </citation>
    <scope>NUCLEOTIDE SEQUENCE [LARGE SCALE GENOMIC DNA]</scope>
    <source>
        <strain evidence="1 2">PG-01</strain>
    </source>
</reference>
<comment type="caution">
    <text evidence="1">The sequence shown here is derived from an EMBL/GenBank/DDBJ whole genome shotgun (WGS) entry which is preliminary data.</text>
</comment>
<dbReference type="EMBL" id="BBLT01000001">
    <property type="protein sequence ID" value="GAL83551.1"/>
    <property type="molecule type" value="Genomic_DNA"/>
</dbReference>
<dbReference type="eggNOG" id="ENOG502ZVQX">
    <property type="taxonomic scope" value="Bacteria"/>
</dbReference>
<evidence type="ECO:0000313" key="2">
    <source>
        <dbReference type="Proteomes" id="UP000030185"/>
    </source>
</evidence>
<dbReference type="AlphaFoldDB" id="A0A098L9F3"/>
<dbReference type="STRING" id="153721.MYP_778"/>
<protein>
    <submittedName>
        <fullName evidence="1">Uncharacterized protein</fullName>
    </submittedName>
</protein>
<organism evidence="1 2">
    <name type="scientific">Sporocytophaga myxococcoides</name>
    <dbReference type="NCBI Taxonomy" id="153721"/>
    <lineage>
        <taxon>Bacteria</taxon>
        <taxon>Pseudomonadati</taxon>
        <taxon>Bacteroidota</taxon>
        <taxon>Cytophagia</taxon>
        <taxon>Cytophagales</taxon>
        <taxon>Cytophagaceae</taxon>
        <taxon>Sporocytophaga</taxon>
    </lineage>
</organism>
<accession>A0A098L9F3</accession>